<dbReference type="PANTHER" id="PTHR33993">
    <property type="entry name" value="GLYOXALASE-RELATED"/>
    <property type="match status" value="1"/>
</dbReference>
<dbReference type="InterPro" id="IPR029068">
    <property type="entry name" value="Glyas_Bleomycin-R_OHBP_Dase"/>
</dbReference>
<dbReference type="EMBL" id="JBHLWO010000002">
    <property type="protein sequence ID" value="MFC0320359.1"/>
    <property type="molecule type" value="Genomic_DNA"/>
</dbReference>
<dbReference type="PANTHER" id="PTHR33993:SF2">
    <property type="entry name" value="VOC DOMAIN-CONTAINING PROTEIN"/>
    <property type="match status" value="1"/>
</dbReference>
<evidence type="ECO:0000259" key="1">
    <source>
        <dbReference type="PROSITE" id="PS51819"/>
    </source>
</evidence>
<accession>A0ABV6HN79</accession>
<sequence>MKNNVICWFEIYVRDLERAKTFYRTVLNRTFFDAECAPGEAPQEMKMTFFSSPDEETDKVSGALIEMPGTKEGDGACVNTIVYFPCQDCSIEESRVEAAGGKVHKSKFSIGEYGYCSLCMDTEGNLFGLYSME</sequence>
<dbReference type="InterPro" id="IPR052164">
    <property type="entry name" value="Anthracycline_SecMetBiosynth"/>
</dbReference>
<dbReference type="Gene3D" id="3.10.180.10">
    <property type="entry name" value="2,3-Dihydroxybiphenyl 1,2-Dioxygenase, domain 1"/>
    <property type="match status" value="1"/>
</dbReference>
<protein>
    <submittedName>
        <fullName evidence="2">VOC family protein</fullName>
    </submittedName>
</protein>
<dbReference type="CDD" id="cd07247">
    <property type="entry name" value="SgaA_N_like"/>
    <property type="match status" value="1"/>
</dbReference>
<dbReference type="Proteomes" id="UP001589774">
    <property type="component" value="Unassembled WGS sequence"/>
</dbReference>
<reference evidence="2 3" key="1">
    <citation type="submission" date="2024-09" db="EMBL/GenBank/DDBJ databases">
        <authorList>
            <person name="Sun Q."/>
            <person name="Mori K."/>
        </authorList>
    </citation>
    <scope>NUCLEOTIDE SEQUENCE [LARGE SCALE GENOMIC DNA]</scope>
    <source>
        <strain evidence="2 3">CCM 7765</strain>
    </source>
</reference>
<name>A0ABV6HN79_9SPHI</name>
<dbReference type="InterPro" id="IPR053863">
    <property type="entry name" value="Glyoxy/Ble-like_N"/>
</dbReference>
<proteinExistence type="predicted"/>
<dbReference type="SUPFAM" id="SSF54593">
    <property type="entry name" value="Glyoxalase/Bleomycin resistance protein/Dihydroxybiphenyl dioxygenase"/>
    <property type="match status" value="1"/>
</dbReference>
<keyword evidence="3" id="KW-1185">Reference proteome</keyword>
<comment type="caution">
    <text evidence="2">The sequence shown here is derived from an EMBL/GenBank/DDBJ whole genome shotgun (WGS) entry which is preliminary data.</text>
</comment>
<dbReference type="PROSITE" id="PS51819">
    <property type="entry name" value="VOC"/>
    <property type="match status" value="1"/>
</dbReference>
<evidence type="ECO:0000313" key="2">
    <source>
        <dbReference type="EMBL" id="MFC0320359.1"/>
    </source>
</evidence>
<dbReference type="RefSeq" id="WP_130858421.1">
    <property type="nucleotide sequence ID" value="NZ_JBHLWO010000002.1"/>
</dbReference>
<dbReference type="Pfam" id="PF22677">
    <property type="entry name" value="Ble-like_N"/>
    <property type="match status" value="1"/>
</dbReference>
<evidence type="ECO:0000313" key="3">
    <source>
        <dbReference type="Proteomes" id="UP001589774"/>
    </source>
</evidence>
<dbReference type="InterPro" id="IPR037523">
    <property type="entry name" value="VOC_core"/>
</dbReference>
<feature type="domain" description="VOC" evidence="1">
    <location>
        <begin position="5"/>
        <end position="132"/>
    </location>
</feature>
<organism evidence="2 3">
    <name type="scientific">Olivibacter oleidegradans</name>
    <dbReference type="NCBI Taxonomy" id="760123"/>
    <lineage>
        <taxon>Bacteria</taxon>
        <taxon>Pseudomonadati</taxon>
        <taxon>Bacteroidota</taxon>
        <taxon>Sphingobacteriia</taxon>
        <taxon>Sphingobacteriales</taxon>
        <taxon>Sphingobacteriaceae</taxon>
        <taxon>Olivibacter</taxon>
    </lineage>
</organism>
<gene>
    <name evidence="2" type="ORF">ACFFI0_18675</name>
</gene>